<proteinExistence type="predicted"/>
<protein>
    <submittedName>
        <fullName evidence="2">Uncharacterized protein</fullName>
    </submittedName>
</protein>
<name>A0A1N6J9K0_9BACT</name>
<evidence type="ECO:0000313" key="2">
    <source>
        <dbReference type="EMBL" id="SIO41044.1"/>
    </source>
</evidence>
<evidence type="ECO:0000313" key="3">
    <source>
        <dbReference type="Proteomes" id="UP000184694"/>
    </source>
</evidence>
<keyword evidence="1" id="KW-1133">Transmembrane helix</keyword>
<dbReference type="EMBL" id="FSRG01000009">
    <property type="protein sequence ID" value="SIO41044.1"/>
    <property type="molecule type" value="Genomic_DNA"/>
</dbReference>
<evidence type="ECO:0000256" key="1">
    <source>
        <dbReference type="SAM" id="Phobius"/>
    </source>
</evidence>
<keyword evidence="1" id="KW-0472">Membrane</keyword>
<accession>A0A1N6J9K0</accession>
<dbReference type="AlphaFoldDB" id="A0A1N6J9K0"/>
<sequence length="108" mass="12548">MGILRKLWRGELPLYVAFWFFGVILGIIIILCVNEFTFEAKDVPTSFRLGWLLLALLYTGFMCIALWRSADKYKGHPIWSISVRFYSAILFMTFISFVVTTIQIIINT</sequence>
<organism evidence="2 3">
    <name type="scientific">Halodesulfovibrio marinisediminis DSM 17456</name>
    <dbReference type="NCBI Taxonomy" id="1121457"/>
    <lineage>
        <taxon>Bacteria</taxon>
        <taxon>Pseudomonadati</taxon>
        <taxon>Thermodesulfobacteriota</taxon>
        <taxon>Desulfovibrionia</taxon>
        <taxon>Desulfovibrionales</taxon>
        <taxon>Desulfovibrionaceae</taxon>
        <taxon>Halodesulfovibrio</taxon>
    </lineage>
</organism>
<feature type="transmembrane region" description="Helical" evidence="1">
    <location>
        <begin position="49"/>
        <end position="67"/>
    </location>
</feature>
<reference evidence="3" key="1">
    <citation type="submission" date="2016-11" db="EMBL/GenBank/DDBJ databases">
        <authorList>
            <person name="Varghese N."/>
            <person name="Submissions S."/>
        </authorList>
    </citation>
    <scope>NUCLEOTIDE SEQUENCE [LARGE SCALE GENOMIC DNA]</scope>
    <source>
        <strain evidence="3">DSM 17456</strain>
    </source>
</reference>
<dbReference type="RefSeq" id="WP_074217992.1">
    <property type="nucleotide sequence ID" value="NZ_FSRG01000009.1"/>
</dbReference>
<feature type="transmembrane region" description="Helical" evidence="1">
    <location>
        <begin position="12"/>
        <end position="37"/>
    </location>
</feature>
<keyword evidence="3" id="KW-1185">Reference proteome</keyword>
<feature type="transmembrane region" description="Helical" evidence="1">
    <location>
        <begin position="88"/>
        <end position="106"/>
    </location>
</feature>
<dbReference type="OrthoDB" id="7861086at2"/>
<gene>
    <name evidence="2" type="ORF">SAMN02745161_3265</name>
</gene>
<dbReference type="Proteomes" id="UP000184694">
    <property type="component" value="Unassembled WGS sequence"/>
</dbReference>
<keyword evidence="1" id="KW-0812">Transmembrane</keyword>